<organism evidence="3 4">
    <name type="scientific">Mucuna pruriens</name>
    <name type="common">Velvet bean</name>
    <name type="synonym">Dolichos pruriens</name>
    <dbReference type="NCBI Taxonomy" id="157652"/>
    <lineage>
        <taxon>Eukaryota</taxon>
        <taxon>Viridiplantae</taxon>
        <taxon>Streptophyta</taxon>
        <taxon>Embryophyta</taxon>
        <taxon>Tracheophyta</taxon>
        <taxon>Spermatophyta</taxon>
        <taxon>Magnoliopsida</taxon>
        <taxon>eudicotyledons</taxon>
        <taxon>Gunneridae</taxon>
        <taxon>Pentapetalae</taxon>
        <taxon>rosids</taxon>
        <taxon>fabids</taxon>
        <taxon>Fabales</taxon>
        <taxon>Fabaceae</taxon>
        <taxon>Papilionoideae</taxon>
        <taxon>50 kb inversion clade</taxon>
        <taxon>NPAAA clade</taxon>
        <taxon>indigoferoid/millettioid clade</taxon>
        <taxon>Phaseoleae</taxon>
        <taxon>Mucuna</taxon>
    </lineage>
</organism>
<dbReference type="InterPro" id="IPR027417">
    <property type="entry name" value="P-loop_NTPase"/>
</dbReference>
<dbReference type="PRINTS" id="PR00364">
    <property type="entry name" value="DISEASERSIST"/>
</dbReference>
<evidence type="ECO:0000313" key="3">
    <source>
        <dbReference type="EMBL" id="RDX91447.1"/>
    </source>
</evidence>
<dbReference type="OrthoDB" id="1733640at2759"/>
<proteinExistence type="predicted"/>
<name>A0A371GLM0_MUCPR</name>
<dbReference type="Pfam" id="PF00931">
    <property type="entry name" value="NB-ARC"/>
    <property type="match status" value="1"/>
</dbReference>
<feature type="non-terminal residue" evidence="3">
    <location>
        <position position="1"/>
    </location>
</feature>
<dbReference type="Gene3D" id="3.40.50.300">
    <property type="entry name" value="P-loop containing nucleotide triphosphate hydrolases"/>
    <property type="match status" value="1"/>
</dbReference>
<dbReference type="InterPro" id="IPR032675">
    <property type="entry name" value="LRR_dom_sf"/>
</dbReference>
<evidence type="ECO:0000259" key="2">
    <source>
        <dbReference type="Pfam" id="PF25019"/>
    </source>
</evidence>
<dbReference type="PANTHER" id="PTHR47186:SF43">
    <property type="entry name" value="TYPE DISEASE RESISTANCE PROTEIN CNL-J3, PUTATIVE-RELATED"/>
    <property type="match status" value="1"/>
</dbReference>
<dbReference type="AlphaFoldDB" id="A0A371GLM0"/>
<keyword evidence="4" id="KW-1185">Reference proteome</keyword>
<dbReference type="SUPFAM" id="SSF52540">
    <property type="entry name" value="P-loop containing nucleoside triphosphate hydrolases"/>
    <property type="match status" value="1"/>
</dbReference>
<protein>
    <submittedName>
        <fullName evidence="3">Disease resistance RPP13-like protein 1</fullName>
    </submittedName>
</protein>
<reference evidence="3" key="1">
    <citation type="submission" date="2018-05" db="EMBL/GenBank/DDBJ databases">
        <title>Draft genome of Mucuna pruriens seed.</title>
        <authorList>
            <person name="Nnadi N.E."/>
            <person name="Vos R."/>
            <person name="Hasami M.H."/>
            <person name="Devisetty U.K."/>
            <person name="Aguiy J.C."/>
        </authorList>
    </citation>
    <scope>NUCLEOTIDE SEQUENCE [LARGE SCALE GENOMIC DNA]</scope>
    <source>
        <strain evidence="3">JCA_2017</strain>
    </source>
</reference>
<dbReference type="SUPFAM" id="SSF52058">
    <property type="entry name" value="L domain-like"/>
    <property type="match status" value="1"/>
</dbReference>
<gene>
    <name evidence="3" type="primary">RPPL1</name>
    <name evidence="3" type="ORF">CR513_26560</name>
</gene>
<evidence type="ECO:0000259" key="1">
    <source>
        <dbReference type="Pfam" id="PF00931"/>
    </source>
</evidence>
<dbReference type="InterPro" id="IPR056789">
    <property type="entry name" value="LRR_R13L1-DRL21"/>
</dbReference>
<dbReference type="Proteomes" id="UP000257109">
    <property type="component" value="Unassembled WGS sequence"/>
</dbReference>
<dbReference type="PANTHER" id="PTHR47186">
    <property type="entry name" value="LEUCINE-RICH REPEAT-CONTAINING PROTEIN 57"/>
    <property type="match status" value="1"/>
</dbReference>
<dbReference type="Gene3D" id="3.80.10.10">
    <property type="entry name" value="Ribonuclease Inhibitor"/>
    <property type="match status" value="1"/>
</dbReference>
<accession>A0A371GLM0</accession>
<feature type="domain" description="R13L1/DRL21-like LRR repeat region" evidence="2">
    <location>
        <begin position="300"/>
        <end position="419"/>
    </location>
</feature>
<dbReference type="EMBL" id="QJKJ01005120">
    <property type="protein sequence ID" value="RDX91447.1"/>
    <property type="molecule type" value="Genomic_DNA"/>
</dbReference>
<evidence type="ECO:0000313" key="4">
    <source>
        <dbReference type="Proteomes" id="UP000257109"/>
    </source>
</evidence>
<comment type="caution">
    <text evidence="3">The sequence shown here is derived from an EMBL/GenBank/DDBJ whole genome shotgun (WGS) entry which is preliminary data.</text>
</comment>
<dbReference type="Gene3D" id="1.20.5.4130">
    <property type="match status" value="1"/>
</dbReference>
<feature type="domain" description="NB-ARC" evidence="1">
    <location>
        <begin position="150"/>
        <end position="213"/>
    </location>
</feature>
<sequence length="614" mass="68930">MAFGLGNHFVPCEFETLNKNPRGFDSKPSSTAVQTHVESHRLGTSMFSDLYLKTWLDEVKGRVFDAEDVLDEIDYELSKSKLEAEYHRSPSKVCDFESMMKQVLDNLEFLSSQKDHLGLKNASSFEFGSGMGSKMSQKLPSTSLLVVSVIFNWLTPDNPNQLSILSIMGMGGVGKTTLVQYDIEAWVCVSDDFDVLMVSRAILETTTNSKDDSVNLEMIVEKCKGLPLALRTIGSPLHTKTSIPEEVEVPESIKCLIHLRSLDLSDTNVKEVPVHLGNLKNLQVLSSFYVGKRSEFSARQLGELNLHGRLSIRQLQNIENPSDALAAYLKNKTQLVELALEWNQNGESGDYWKEMKVLENLQPSKHLEKLSISNSGKVFPNWFIDLSVVVYLSLANCKNCVCLPSLGHLPFLKDLTIEGLSRMVIIGADFNGSNSSSFQSLETLTFSCMYGWEEWECKAAVDAFPRVQHLSITFCPQLKGHLPKQLFGLKKLHISHCNQLVTSAPTAEIHESELQYCRKLQFDYQPTTLKRFTVNGQNMEASLLKSIELISSKGLFAPRLERFSIQRLENLESLFEPMLFPSLREISIVDCPKVEILPNGVLPSNLKKMVLSNC</sequence>
<dbReference type="GO" id="GO:0043531">
    <property type="term" value="F:ADP binding"/>
    <property type="evidence" value="ECO:0007669"/>
    <property type="project" value="InterPro"/>
</dbReference>
<dbReference type="STRING" id="157652.A0A371GLM0"/>
<dbReference type="InterPro" id="IPR002182">
    <property type="entry name" value="NB-ARC"/>
</dbReference>
<dbReference type="Pfam" id="PF25019">
    <property type="entry name" value="LRR_R13L1-DRL21"/>
    <property type="match status" value="1"/>
</dbReference>